<gene>
    <name evidence="6" type="ORF">IEE83_05275</name>
</gene>
<dbReference type="InterPro" id="IPR000064">
    <property type="entry name" value="NLP_P60_dom"/>
</dbReference>
<dbReference type="PANTHER" id="PTHR47053">
    <property type="entry name" value="MUREIN DD-ENDOPEPTIDASE MEPH-RELATED"/>
    <property type="match status" value="1"/>
</dbReference>
<dbReference type="RefSeq" id="WP_194119565.1">
    <property type="nucleotide sequence ID" value="NZ_JACYGY010000001.1"/>
</dbReference>
<dbReference type="PROSITE" id="PS51935">
    <property type="entry name" value="NLPC_P60"/>
    <property type="match status" value="1"/>
</dbReference>
<comment type="similarity">
    <text evidence="1">Belongs to the peptidase C40 family.</text>
</comment>
<dbReference type="InterPro" id="IPR038765">
    <property type="entry name" value="Papain-like_cys_pep_sf"/>
</dbReference>
<dbReference type="EMBL" id="JACYGY010000001">
    <property type="protein sequence ID" value="MBE9461290.1"/>
    <property type="molecule type" value="Genomic_DNA"/>
</dbReference>
<keyword evidence="2" id="KW-0645">Protease</keyword>
<evidence type="ECO:0000256" key="1">
    <source>
        <dbReference type="ARBA" id="ARBA00007074"/>
    </source>
</evidence>
<protein>
    <submittedName>
        <fullName evidence="6">C40 family peptidase</fullName>
    </submittedName>
</protein>
<evidence type="ECO:0000313" key="7">
    <source>
        <dbReference type="Proteomes" id="UP000634134"/>
    </source>
</evidence>
<accession>A0ABR9W760</accession>
<evidence type="ECO:0000256" key="3">
    <source>
        <dbReference type="ARBA" id="ARBA00022801"/>
    </source>
</evidence>
<sequence length="409" mass="45311">MKAYKFCLFCTLLLPLISRGQNQRISTDSVNVRKIFAIAEAVAKEYAPDKRTAVFQIMVDSSGNNYFETTELKAAQKFSDTLIKEGVKIKIPVQTLPAKNLGEKIYALVNLSVVNIRSNPKNAAELATQSLLGTPLDILKKEGYYYLVRTPDGYISWLDAGAISLKTAAEMASWKQKNKLIFVDDFGHAYTIPDRKSQRVSDLVMGDILVSDGKQKGFYKVIYPDGRTAFIPQEQVVDYEKWLKRPSPNPEQIINIAKTMIGVPYLWGGTSVKGVDCSGFTKTAFFMNGIIIPRDASQQVMAGEPVAVLRNDKLNLEDALKNLKSGDLIFFASGKNRSPDARVTHVALYLGDGEFIHASGNVRISSMKPDAPNYDDFETRTVVAARRYLGNVGSAGIQFVGQHPAYLEK</sequence>
<dbReference type="Gene3D" id="2.30.30.40">
    <property type="entry name" value="SH3 Domains"/>
    <property type="match status" value="2"/>
</dbReference>
<keyword evidence="4" id="KW-0788">Thiol protease</keyword>
<dbReference type="Pfam" id="PF18348">
    <property type="entry name" value="SH3_16"/>
    <property type="match status" value="1"/>
</dbReference>
<evidence type="ECO:0000256" key="4">
    <source>
        <dbReference type="ARBA" id="ARBA00022807"/>
    </source>
</evidence>
<evidence type="ECO:0000259" key="5">
    <source>
        <dbReference type="PROSITE" id="PS51935"/>
    </source>
</evidence>
<evidence type="ECO:0000256" key="2">
    <source>
        <dbReference type="ARBA" id="ARBA00022670"/>
    </source>
</evidence>
<keyword evidence="3" id="KW-0378">Hydrolase</keyword>
<keyword evidence="7" id="KW-1185">Reference proteome</keyword>
<feature type="domain" description="NlpC/P60" evidence="5">
    <location>
        <begin position="247"/>
        <end position="389"/>
    </location>
</feature>
<dbReference type="Gene3D" id="3.90.1720.10">
    <property type="entry name" value="endopeptidase domain like (from Nostoc punctiforme)"/>
    <property type="match status" value="1"/>
</dbReference>
<reference evidence="7" key="1">
    <citation type="submission" date="2023-07" db="EMBL/GenBank/DDBJ databases">
        <title>Dyadobacter sp. nov 'subterranea' isolated from contaminted grondwater.</title>
        <authorList>
            <person name="Szabo I."/>
            <person name="Al-Omari J."/>
            <person name="Szerdahelyi S.G."/>
            <person name="Rado J."/>
        </authorList>
    </citation>
    <scope>NUCLEOTIDE SEQUENCE [LARGE SCALE GENOMIC DNA]</scope>
    <source>
        <strain evidence="7">UP-52</strain>
    </source>
</reference>
<name>A0ABR9W760_9BACT</name>
<dbReference type="Pfam" id="PF00877">
    <property type="entry name" value="NLPC_P60"/>
    <property type="match status" value="1"/>
</dbReference>
<proteinExistence type="inferred from homology"/>
<dbReference type="InterPro" id="IPR051202">
    <property type="entry name" value="Peptidase_C40"/>
</dbReference>
<dbReference type="InterPro" id="IPR041382">
    <property type="entry name" value="SH3_16"/>
</dbReference>
<organism evidence="6 7">
    <name type="scientific">Dyadobacter subterraneus</name>
    <dbReference type="NCBI Taxonomy" id="2773304"/>
    <lineage>
        <taxon>Bacteria</taxon>
        <taxon>Pseudomonadati</taxon>
        <taxon>Bacteroidota</taxon>
        <taxon>Cytophagia</taxon>
        <taxon>Cytophagales</taxon>
        <taxon>Spirosomataceae</taxon>
        <taxon>Dyadobacter</taxon>
    </lineage>
</organism>
<comment type="caution">
    <text evidence="6">The sequence shown here is derived from an EMBL/GenBank/DDBJ whole genome shotgun (WGS) entry which is preliminary data.</text>
</comment>
<dbReference type="SUPFAM" id="SSF54001">
    <property type="entry name" value="Cysteine proteinases"/>
    <property type="match status" value="1"/>
</dbReference>
<evidence type="ECO:0000313" key="6">
    <source>
        <dbReference type="EMBL" id="MBE9461290.1"/>
    </source>
</evidence>
<dbReference type="Proteomes" id="UP000634134">
    <property type="component" value="Unassembled WGS sequence"/>
</dbReference>
<dbReference type="PANTHER" id="PTHR47053:SF1">
    <property type="entry name" value="MUREIN DD-ENDOPEPTIDASE MEPH-RELATED"/>
    <property type="match status" value="1"/>
</dbReference>